<dbReference type="Pfam" id="PF04672">
    <property type="entry name" value="Methyltransf_19"/>
    <property type="match status" value="1"/>
</dbReference>
<protein>
    <submittedName>
        <fullName evidence="1">SAM-dependent methyltransferase</fullName>
    </submittedName>
</protein>
<dbReference type="InterPro" id="IPR006764">
    <property type="entry name" value="SAM_dep_MeTrfase_SAV2177_type"/>
</dbReference>
<dbReference type="GO" id="GO:0008168">
    <property type="term" value="F:methyltransferase activity"/>
    <property type="evidence" value="ECO:0007669"/>
    <property type="project" value="UniProtKB-KW"/>
</dbReference>
<dbReference type="PIRSF" id="PIRSF017393">
    <property type="entry name" value="MTase_SAV2177"/>
    <property type="match status" value="1"/>
</dbReference>
<name>A0A939T402_9ACTN</name>
<accession>A0A939T402</accession>
<dbReference type="Proteomes" id="UP000669179">
    <property type="component" value="Unassembled WGS sequence"/>
</dbReference>
<gene>
    <name evidence="1" type="ORF">J4573_10355</name>
</gene>
<reference evidence="1" key="1">
    <citation type="submission" date="2021-03" db="EMBL/GenBank/DDBJ databases">
        <authorList>
            <person name="Kanchanasin P."/>
            <person name="Saeng-In P."/>
            <person name="Phongsopitanun W."/>
            <person name="Yuki M."/>
            <person name="Kudo T."/>
            <person name="Ohkuma M."/>
            <person name="Tanasupawat S."/>
        </authorList>
    </citation>
    <scope>NUCLEOTIDE SEQUENCE</scope>
    <source>
        <strain evidence="1">GKU 128</strain>
    </source>
</reference>
<dbReference type="SUPFAM" id="SSF53335">
    <property type="entry name" value="S-adenosyl-L-methionine-dependent methyltransferases"/>
    <property type="match status" value="1"/>
</dbReference>
<evidence type="ECO:0000313" key="2">
    <source>
        <dbReference type="Proteomes" id="UP000669179"/>
    </source>
</evidence>
<dbReference type="GO" id="GO:0032259">
    <property type="term" value="P:methylation"/>
    <property type="evidence" value="ECO:0007669"/>
    <property type="project" value="UniProtKB-KW"/>
</dbReference>
<organism evidence="1 2">
    <name type="scientific">Actinomadura barringtoniae</name>
    <dbReference type="NCBI Taxonomy" id="1427535"/>
    <lineage>
        <taxon>Bacteria</taxon>
        <taxon>Bacillati</taxon>
        <taxon>Actinomycetota</taxon>
        <taxon>Actinomycetes</taxon>
        <taxon>Streptosporangiales</taxon>
        <taxon>Thermomonosporaceae</taxon>
        <taxon>Actinomadura</taxon>
    </lineage>
</organism>
<dbReference type="InterPro" id="IPR029063">
    <property type="entry name" value="SAM-dependent_MTases_sf"/>
</dbReference>
<proteinExistence type="predicted"/>
<keyword evidence="2" id="KW-1185">Reference proteome</keyword>
<dbReference type="Gene3D" id="3.40.50.150">
    <property type="entry name" value="Vaccinia Virus protein VP39"/>
    <property type="match status" value="1"/>
</dbReference>
<dbReference type="EMBL" id="JAGEOJ010000004">
    <property type="protein sequence ID" value="MBO2447489.1"/>
    <property type="molecule type" value="Genomic_DNA"/>
</dbReference>
<evidence type="ECO:0000313" key="1">
    <source>
        <dbReference type="EMBL" id="MBO2447489.1"/>
    </source>
</evidence>
<keyword evidence="1" id="KW-0489">Methyltransferase</keyword>
<sequence>MITWVNDADALKTHLPHSARVWNYLLGGKDNYPADRAAADKVLEANPRMLAQARGDRAFLGRAVRVMAGEGIRQFLDIGTGLPTAENTHEVAQAIAPESRILYVDNDPLVLVHARALLTSSPQGTCDYIQADLNDPGHILDEAGARLDFTRPIAVMLVGILHHLEDTRGEDTLAIVERLKAAVPAGSMLAINHPTSAIYGEIAERSAREWNESGGRPPVILRSPEEITRYFTGWELLDPGVMSCTHWRPEAPPAEQVDAFAGVARKI</sequence>
<dbReference type="AlphaFoldDB" id="A0A939T402"/>
<comment type="caution">
    <text evidence="1">The sequence shown here is derived from an EMBL/GenBank/DDBJ whole genome shotgun (WGS) entry which is preliminary data.</text>
</comment>
<keyword evidence="1" id="KW-0808">Transferase</keyword>